<feature type="domain" description="BD-FAE-like" evidence="4">
    <location>
        <begin position="121"/>
        <end position="325"/>
    </location>
</feature>
<dbReference type="RefSeq" id="WP_163920540.1">
    <property type="nucleotide sequence ID" value="NZ_AP022593.1"/>
</dbReference>
<proteinExistence type="inferred from homology"/>
<keyword evidence="3" id="KW-0812">Transmembrane</keyword>
<feature type="transmembrane region" description="Helical" evidence="3">
    <location>
        <begin position="32"/>
        <end position="49"/>
    </location>
</feature>
<feature type="transmembrane region" description="Helical" evidence="3">
    <location>
        <begin position="56"/>
        <end position="75"/>
    </location>
</feature>
<organism evidence="5 6">
    <name type="scientific">Mycolicibacterium arabiense</name>
    <dbReference type="NCBI Taxonomy" id="1286181"/>
    <lineage>
        <taxon>Bacteria</taxon>
        <taxon>Bacillati</taxon>
        <taxon>Actinomycetota</taxon>
        <taxon>Actinomycetes</taxon>
        <taxon>Mycobacteriales</taxon>
        <taxon>Mycobacteriaceae</taxon>
        <taxon>Mycolicibacterium</taxon>
    </lineage>
</organism>
<evidence type="ECO:0000313" key="6">
    <source>
        <dbReference type="Proteomes" id="UP000467428"/>
    </source>
</evidence>
<dbReference type="InterPro" id="IPR049492">
    <property type="entry name" value="BD-FAE-like_dom"/>
</dbReference>
<dbReference type="GO" id="GO:0016787">
    <property type="term" value="F:hydrolase activity"/>
    <property type="evidence" value="ECO:0007669"/>
    <property type="project" value="UniProtKB-KW"/>
</dbReference>
<dbReference type="InterPro" id="IPR019826">
    <property type="entry name" value="Carboxylesterase_B_AS"/>
</dbReference>
<evidence type="ECO:0000256" key="1">
    <source>
        <dbReference type="ARBA" id="ARBA00010515"/>
    </source>
</evidence>
<dbReference type="InterPro" id="IPR002168">
    <property type="entry name" value="Lipase_GDXG_HIS_AS"/>
</dbReference>
<dbReference type="PROSITE" id="PS00122">
    <property type="entry name" value="CARBOXYLESTERASE_B_1"/>
    <property type="match status" value="1"/>
</dbReference>
<evidence type="ECO:0000256" key="2">
    <source>
        <dbReference type="ARBA" id="ARBA00022801"/>
    </source>
</evidence>
<comment type="similarity">
    <text evidence="1">Belongs to the 'GDXG' lipolytic enzyme family.</text>
</comment>
<dbReference type="Pfam" id="PF20434">
    <property type="entry name" value="BD-FAE"/>
    <property type="match status" value="1"/>
</dbReference>
<dbReference type="PROSITE" id="PS01173">
    <property type="entry name" value="LIPASE_GDXG_HIS"/>
    <property type="match status" value="1"/>
</dbReference>
<evidence type="ECO:0000259" key="4">
    <source>
        <dbReference type="Pfam" id="PF20434"/>
    </source>
</evidence>
<reference evidence="5 6" key="1">
    <citation type="journal article" date="2019" name="Emerg. Microbes Infect.">
        <title>Comprehensive subspecies identification of 175 nontuberculous mycobacteria species based on 7547 genomic profiles.</title>
        <authorList>
            <person name="Matsumoto Y."/>
            <person name="Kinjo T."/>
            <person name="Motooka D."/>
            <person name="Nabeya D."/>
            <person name="Jung N."/>
            <person name="Uechi K."/>
            <person name="Horii T."/>
            <person name="Iida T."/>
            <person name="Fujita J."/>
            <person name="Nakamura S."/>
        </authorList>
    </citation>
    <scope>NUCLEOTIDE SEQUENCE [LARGE SCALE GENOMIC DNA]</scope>
    <source>
        <strain evidence="5 6">JCM 18538</strain>
    </source>
</reference>
<keyword evidence="3" id="KW-1133">Transmembrane helix</keyword>
<geneLocation type="plasmid" evidence="6">
    <name>pjcm18538 dna</name>
</geneLocation>
<keyword evidence="2" id="KW-0378">Hydrolase</keyword>
<gene>
    <name evidence="5" type="ORF">MARA_43050</name>
</gene>
<accession>A0A7I7S1V0</accession>
<keyword evidence="6" id="KW-1185">Reference proteome</keyword>
<dbReference type="Gene3D" id="3.40.50.1820">
    <property type="entry name" value="alpha/beta hydrolase"/>
    <property type="match status" value="1"/>
</dbReference>
<sequence length="374" mass="38788">MTLPALAVLATLLHDVPVVGLAAGFVPPVMSWVVLVTAAIALPAFGLWLRGRSRALLSVMVVAALTVAAGAYVIARQVTVVENAGADVDLVDTLDVWSIPAAAPDAEETYSSFEGNPLRLGVFRPRPGSGPAPVLLFVHGGGWVAGDRHAHATDLRWFADRGWLVVSVDYALSSPERHLWDVVTGQIGCAMTWVADNAKRFGGDPARLSLTGDSAGGNLAINAAYMASAGALRPSCGGEVPAVGAVSALYPAVDPAGVFANDDLALGGMARGFATAYLGGSPVDVPDRYAAVASATHVTPAAPPTLLLLGATDHLVPTRGAYEFADRATAAGVDVKLVSVPYADHVFDEREGSIGQQAYRQLTESWLREHGQGP</sequence>
<dbReference type="SUPFAM" id="SSF53474">
    <property type="entry name" value="alpha/beta-Hydrolases"/>
    <property type="match status" value="1"/>
</dbReference>
<evidence type="ECO:0000256" key="3">
    <source>
        <dbReference type="SAM" id="Phobius"/>
    </source>
</evidence>
<name>A0A7I7S1V0_9MYCO</name>
<dbReference type="KEGG" id="marz:MARA_43050"/>
<protein>
    <recommendedName>
        <fullName evidence="4">BD-FAE-like domain-containing protein</fullName>
    </recommendedName>
</protein>
<evidence type="ECO:0000313" key="5">
    <source>
        <dbReference type="EMBL" id="BBY50837.1"/>
    </source>
</evidence>
<dbReference type="InterPro" id="IPR029058">
    <property type="entry name" value="AB_hydrolase_fold"/>
</dbReference>
<dbReference type="AlphaFoldDB" id="A0A7I7S1V0"/>
<dbReference type="Proteomes" id="UP000467428">
    <property type="component" value="Chromosome"/>
</dbReference>
<keyword evidence="3" id="KW-0472">Membrane</keyword>
<dbReference type="PANTHER" id="PTHR48081">
    <property type="entry name" value="AB HYDROLASE SUPERFAMILY PROTEIN C4A8.06C"/>
    <property type="match status" value="1"/>
</dbReference>
<dbReference type="EMBL" id="AP022593">
    <property type="protein sequence ID" value="BBY50837.1"/>
    <property type="molecule type" value="Genomic_DNA"/>
</dbReference>
<dbReference type="InterPro" id="IPR050300">
    <property type="entry name" value="GDXG_lipolytic_enzyme"/>
</dbReference>